<organism evidence="1 2">
    <name type="scientific">Sclerotinia sclerotiorum (strain ATCC 18683 / 1980 / Ss-1)</name>
    <name type="common">White mold</name>
    <name type="synonym">Whetzelinia sclerotiorum</name>
    <dbReference type="NCBI Taxonomy" id="665079"/>
    <lineage>
        <taxon>Eukaryota</taxon>
        <taxon>Fungi</taxon>
        <taxon>Dikarya</taxon>
        <taxon>Ascomycota</taxon>
        <taxon>Pezizomycotina</taxon>
        <taxon>Leotiomycetes</taxon>
        <taxon>Helotiales</taxon>
        <taxon>Sclerotiniaceae</taxon>
        <taxon>Sclerotinia</taxon>
    </lineage>
</organism>
<gene>
    <name evidence="1" type="ORF">SS1G_10781</name>
</gene>
<name>A7EZL4_SCLS1</name>
<reference evidence="2" key="1">
    <citation type="journal article" date="2011" name="PLoS Genet.">
        <title>Genomic analysis of the necrotrophic fungal pathogens Sclerotinia sclerotiorum and Botrytis cinerea.</title>
        <authorList>
            <person name="Amselem J."/>
            <person name="Cuomo C.A."/>
            <person name="van Kan J.A."/>
            <person name="Viaud M."/>
            <person name="Benito E.P."/>
            <person name="Couloux A."/>
            <person name="Coutinho P.M."/>
            <person name="de Vries R.P."/>
            <person name="Dyer P.S."/>
            <person name="Fillinger S."/>
            <person name="Fournier E."/>
            <person name="Gout L."/>
            <person name="Hahn M."/>
            <person name="Kohn L."/>
            <person name="Lapalu N."/>
            <person name="Plummer K.M."/>
            <person name="Pradier J.M."/>
            <person name="Quevillon E."/>
            <person name="Sharon A."/>
            <person name="Simon A."/>
            <person name="ten Have A."/>
            <person name="Tudzynski B."/>
            <person name="Tudzynski P."/>
            <person name="Wincker P."/>
            <person name="Andrew M."/>
            <person name="Anthouard V."/>
            <person name="Beever R.E."/>
            <person name="Beffa R."/>
            <person name="Benoit I."/>
            <person name="Bouzid O."/>
            <person name="Brault B."/>
            <person name="Chen Z."/>
            <person name="Choquer M."/>
            <person name="Collemare J."/>
            <person name="Cotton P."/>
            <person name="Danchin E.G."/>
            <person name="Da Silva C."/>
            <person name="Gautier A."/>
            <person name="Giraud C."/>
            <person name="Giraud T."/>
            <person name="Gonzalez C."/>
            <person name="Grossetete S."/>
            <person name="Guldener U."/>
            <person name="Henrissat B."/>
            <person name="Howlett B.J."/>
            <person name="Kodira C."/>
            <person name="Kretschmer M."/>
            <person name="Lappartient A."/>
            <person name="Leroch M."/>
            <person name="Levis C."/>
            <person name="Mauceli E."/>
            <person name="Neuveglise C."/>
            <person name="Oeser B."/>
            <person name="Pearson M."/>
            <person name="Poulain J."/>
            <person name="Poussereau N."/>
            <person name="Quesneville H."/>
            <person name="Rascle C."/>
            <person name="Schumacher J."/>
            <person name="Segurens B."/>
            <person name="Sexton A."/>
            <person name="Silva E."/>
            <person name="Sirven C."/>
            <person name="Soanes D.M."/>
            <person name="Talbot N.J."/>
            <person name="Templeton M."/>
            <person name="Yandava C."/>
            <person name="Yarden O."/>
            <person name="Zeng Q."/>
            <person name="Rollins J.A."/>
            <person name="Lebrun M.H."/>
            <person name="Dickman M."/>
        </authorList>
    </citation>
    <scope>NUCLEOTIDE SEQUENCE [LARGE SCALE GENOMIC DNA]</scope>
    <source>
        <strain evidence="2">ATCC 18683 / 1980 / Ss-1</strain>
    </source>
</reference>
<accession>A7EZL4</accession>
<dbReference type="GeneID" id="5484562"/>
<keyword evidence="2" id="KW-1185">Reference proteome</keyword>
<dbReference type="InParanoid" id="A7EZL4"/>
<proteinExistence type="predicted"/>
<dbReference type="RefSeq" id="XP_001588334.1">
    <property type="nucleotide sequence ID" value="XM_001588284.1"/>
</dbReference>
<sequence length="110" mass="12553">MTLTSRTSDIAVLLSHSHMSLENERFDLLQGKSMTWDYSHTTIGAAEYTSIVSDIAIDFRSRKAIDRVKGRLDQASSDELSKSRLSPPMFMLTEPNRLVLQDQTKRVFPY</sequence>
<dbReference type="Proteomes" id="UP000001312">
    <property type="component" value="Unassembled WGS sequence"/>
</dbReference>
<dbReference type="KEGG" id="ssl:SS1G_10781"/>
<dbReference type="EMBL" id="CH476636">
    <property type="protein sequence ID" value="EDN94906.1"/>
    <property type="molecule type" value="Genomic_DNA"/>
</dbReference>
<protein>
    <submittedName>
        <fullName evidence="1">Uncharacterized protein</fullName>
    </submittedName>
</protein>
<dbReference type="AlphaFoldDB" id="A7EZL4"/>
<evidence type="ECO:0000313" key="2">
    <source>
        <dbReference type="Proteomes" id="UP000001312"/>
    </source>
</evidence>
<evidence type="ECO:0000313" key="1">
    <source>
        <dbReference type="EMBL" id="EDN94906.1"/>
    </source>
</evidence>